<dbReference type="InterPro" id="IPR003959">
    <property type="entry name" value="ATPase_AAA_core"/>
</dbReference>
<dbReference type="PANTHER" id="PTHR32182">
    <property type="entry name" value="DNA REPLICATION AND REPAIR PROTEIN RECF"/>
    <property type="match status" value="1"/>
</dbReference>
<sequence>MKGTLKTFTRRNDKKLTIRNFKSIKSLELECRRINIFIGEPNTGKSNILEAIGFLSYLGHGGSLQEFIRFETLPNIFFNMALENEIEIKFAEKPITVAFRSGKFIGGIPNQAPIFKSDYYGSAELTAQDWLKIFKFYRFRSLKSYTDRPSEFLLPPSGSNLLALMLTNPRIRSTIKDLLSRFGWKLVVKPHEEKLEFQRELDGVVISLPYFTLSDTLQRLIFHLSAILSNRNSVIVFEEPEAHAFPYYTRYLAELIASDRNQNQYFISTHNPYFLLSIIEKSSMEDVSVLITYLQDGETQVKQFAGKALGKLLEYDVDVFLNINSLIEEE</sequence>
<dbReference type="InterPro" id="IPR014555">
    <property type="entry name" value="RecF-like"/>
</dbReference>
<dbReference type="Gene3D" id="3.40.50.300">
    <property type="entry name" value="P-loop containing nucleotide triphosphate hydrolases"/>
    <property type="match status" value="2"/>
</dbReference>
<organism evidence="3 4">
    <name type="scientific">Thermoproteota archaeon</name>
    <dbReference type="NCBI Taxonomy" id="2056631"/>
    <lineage>
        <taxon>Archaea</taxon>
        <taxon>Thermoproteota</taxon>
    </lineage>
</organism>
<dbReference type="GO" id="GO:0016887">
    <property type="term" value="F:ATP hydrolysis activity"/>
    <property type="evidence" value="ECO:0007669"/>
    <property type="project" value="InterPro"/>
</dbReference>
<evidence type="ECO:0000313" key="3">
    <source>
        <dbReference type="EMBL" id="RLE45365.1"/>
    </source>
</evidence>
<feature type="domain" description="ATPase AAA-type core" evidence="2">
    <location>
        <begin position="208"/>
        <end position="275"/>
    </location>
</feature>
<evidence type="ECO:0000259" key="2">
    <source>
        <dbReference type="Pfam" id="PF13304"/>
    </source>
</evidence>
<evidence type="ECO:0000259" key="1">
    <source>
        <dbReference type="Pfam" id="PF13175"/>
    </source>
</evidence>
<comment type="caution">
    <text evidence="3">The sequence shown here is derived from an EMBL/GenBank/DDBJ whole genome shotgun (WGS) entry which is preliminary data.</text>
</comment>
<dbReference type="GO" id="GO:0006302">
    <property type="term" value="P:double-strand break repair"/>
    <property type="evidence" value="ECO:0007669"/>
    <property type="project" value="TreeGrafter"/>
</dbReference>
<proteinExistence type="predicted"/>
<name>A0A497EJG1_9CREN</name>
<dbReference type="Proteomes" id="UP000278475">
    <property type="component" value="Unassembled WGS sequence"/>
</dbReference>
<gene>
    <name evidence="3" type="ORF">DRJ31_11385</name>
</gene>
<dbReference type="EMBL" id="QMQV01000264">
    <property type="protein sequence ID" value="RLE45365.1"/>
    <property type="molecule type" value="Genomic_DNA"/>
</dbReference>
<evidence type="ECO:0000313" key="4">
    <source>
        <dbReference type="Proteomes" id="UP000278475"/>
    </source>
</evidence>
<evidence type="ECO:0008006" key="5">
    <source>
        <dbReference type="Google" id="ProtNLM"/>
    </source>
</evidence>
<dbReference type="AlphaFoldDB" id="A0A497EJG1"/>
<dbReference type="Pfam" id="PF13175">
    <property type="entry name" value="AAA_15"/>
    <property type="match status" value="1"/>
</dbReference>
<dbReference type="GO" id="GO:0000731">
    <property type="term" value="P:DNA synthesis involved in DNA repair"/>
    <property type="evidence" value="ECO:0007669"/>
    <property type="project" value="TreeGrafter"/>
</dbReference>
<dbReference type="PANTHER" id="PTHR32182:SF22">
    <property type="entry name" value="ATP-DEPENDENT ENDONUCLEASE, OLD FAMILY-RELATED"/>
    <property type="match status" value="1"/>
</dbReference>
<dbReference type="InterPro" id="IPR027417">
    <property type="entry name" value="P-loop_NTPase"/>
</dbReference>
<accession>A0A497EJG1</accession>
<dbReference type="InterPro" id="IPR041685">
    <property type="entry name" value="AAA_GajA/Old/RecF-like"/>
</dbReference>
<dbReference type="GO" id="GO:0005524">
    <property type="term" value="F:ATP binding"/>
    <property type="evidence" value="ECO:0007669"/>
    <property type="project" value="InterPro"/>
</dbReference>
<dbReference type="SUPFAM" id="SSF52540">
    <property type="entry name" value="P-loop containing nucleoside triphosphate hydrolases"/>
    <property type="match status" value="1"/>
</dbReference>
<feature type="domain" description="Endonuclease GajA/Old nuclease/RecF-like AAA" evidence="1">
    <location>
        <begin position="14"/>
        <end position="56"/>
    </location>
</feature>
<reference evidence="3 4" key="1">
    <citation type="submission" date="2018-06" db="EMBL/GenBank/DDBJ databases">
        <title>Extensive metabolic versatility and redundancy in microbially diverse, dynamic hydrothermal sediments.</title>
        <authorList>
            <person name="Dombrowski N."/>
            <person name="Teske A."/>
            <person name="Baker B.J."/>
        </authorList>
    </citation>
    <scope>NUCLEOTIDE SEQUENCE [LARGE SCALE GENOMIC DNA]</scope>
    <source>
        <strain evidence="3">B66_G16</strain>
    </source>
</reference>
<dbReference type="Pfam" id="PF13304">
    <property type="entry name" value="AAA_21"/>
    <property type="match status" value="1"/>
</dbReference>
<protein>
    <recommendedName>
        <fullName evidence="5">ATPase AAA-type core domain-containing protein</fullName>
    </recommendedName>
</protein>
<dbReference type="PIRSF" id="PIRSF029347">
    <property type="entry name" value="RecF"/>
    <property type="match status" value="1"/>
</dbReference>